<gene>
    <name evidence="2" type="ORF">Tci_631384</name>
</gene>
<evidence type="ECO:0000256" key="1">
    <source>
        <dbReference type="SAM" id="MobiDB-lite"/>
    </source>
</evidence>
<feature type="compositionally biased region" description="Polar residues" evidence="1">
    <location>
        <begin position="23"/>
        <end position="34"/>
    </location>
</feature>
<dbReference type="EMBL" id="BKCJ010451735">
    <property type="protein sequence ID" value="GFA59412.1"/>
    <property type="molecule type" value="Genomic_DNA"/>
</dbReference>
<feature type="compositionally biased region" description="Basic and acidic residues" evidence="1">
    <location>
        <begin position="54"/>
        <end position="69"/>
    </location>
</feature>
<feature type="region of interest" description="Disordered" evidence="1">
    <location>
        <begin position="23"/>
        <end position="69"/>
    </location>
</feature>
<dbReference type="AlphaFoldDB" id="A0A699JXW7"/>
<evidence type="ECO:0000313" key="2">
    <source>
        <dbReference type="EMBL" id="GFA59412.1"/>
    </source>
</evidence>
<protein>
    <submittedName>
        <fullName evidence="2">Uncharacterized protein</fullName>
    </submittedName>
</protein>
<comment type="caution">
    <text evidence="2">The sequence shown here is derived from an EMBL/GenBank/DDBJ whole genome shotgun (WGS) entry which is preliminary data.</text>
</comment>
<proteinExistence type="predicted"/>
<name>A0A699JXW7_TANCI</name>
<sequence>MLSPPKIQGLKKRSLQAPLKMLPNQQHKSFGNSVHTEEPSHIVKESGMQQDQEFVTRDNDEHPIDKEDSKVDRKPLPLIQDHRGRQIIPKDYFINKDLEYLKGGDSSRQYSTSVTKTKAVNYELKWIKDLVPELWSHLVVNYDKHAYFGTSRWGPKRESLYRYASNLTSSKDVYFKRRIIAVTRLIIMKKYNYGHLEEIKVCQDDQQLYKFKEGDFKRLRLQDIEYIRIIIQKRMEDLQLGVKSYQKKLNLTKPDTYRSNLRNKTAYTLHSDPHGIIHMDQSKRKRLMRTDELHKFSDGTLSDVRTALHDIAAGLRMDHLPMRKWSNLDKKRARVMV</sequence>
<feature type="compositionally biased region" description="Basic and acidic residues" evidence="1">
    <location>
        <begin position="35"/>
        <end position="44"/>
    </location>
</feature>
<organism evidence="2">
    <name type="scientific">Tanacetum cinerariifolium</name>
    <name type="common">Dalmatian daisy</name>
    <name type="synonym">Chrysanthemum cinerariifolium</name>
    <dbReference type="NCBI Taxonomy" id="118510"/>
    <lineage>
        <taxon>Eukaryota</taxon>
        <taxon>Viridiplantae</taxon>
        <taxon>Streptophyta</taxon>
        <taxon>Embryophyta</taxon>
        <taxon>Tracheophyta</taxon>
        <taxon>Spermatophyta</taxon>
        <taxon>Magnoliopsida</taxon>
        <taxon>eudicotyledons</taxon>
        <taxon>Gunneridae</taxon>
        <taxon>Pentapetalae</taxon>
        <taxon>asterids</taxon>
        <taxon>campanulids</taxon>
        <taxon>Asterales</taxon>
        <taxon>Asteraceae</taxon>
        <taxon>Asteroideae</taxon>
        <taxon>Anthemideae</taxon>
        <taxon>Anthemidinae</taxon>
        <taxon>Tanacetum</taxon>
    </lineage>
</organism>
<accession>A0A699JXW7</accession>
<reference evidence="2" key="1">
    <citation type="journal article" date="2019" name="Sci. Rep.">
        <title>Draft genome of Tanacetum cinerariifolium, the natural source of mosquito coil.</title>
        <authorList>
            <person name="Yamashiro T."/>
            <person name="Shiraishi A."/>
            <person name="Satake H."/>
            <person name="Nakayama K."/>
        </authorList>
    </citation>
    <scope>NUCLEOTIDE SEQUENCE</scope>
</reference>